<protein>
    <submittedName>
        <fullName evidence="1">Uncharacterized protein</fullName>
    </submittedName>
</protein>
<dbReference type="EMBL" id="JAUTXU010000157">
    <property type="protein sequence ID" value="KAK3702973.1"/>
    <property type="molecule type" value="Genomic_DNA"/>
</dbReference>
<sequence>MAATAACGIEDLKKLMRLQRILGIKASNESLNGLRGEILSDSLSRRVLERITEAEKNDLDLEGFDIRSAVQHPHEQSAVVLCVSIATAPIAEGEEERWVTSIGLATLDTHALSRLSPGDKAKNWYERIRLALFAIEERMTTTEATAKYQDFEGGDSKTDTLAGITSAVEKKFDDLRGRNILIVGHSTEFQQKVLQEELSRCNTSYSLSHADSHRANAIELIDLRDVYAGTAQQTENHGDADSLHRILQALQLGQGNRANPGNRSFYVIQALLQIAVETARVSNPTTSSTPPTNTADGGPFQPPAETHQSVTRFKTTTKETESATSSSSTTASTIRPDIIVNGATGGSGGTPPPPKTSIAIHTSNVTISRGATGVSGRTPAPASASTATAAGNGTISYGATGGSGRTPAPASTSAVIPAVIPAGGRATSNAATGGSGCTPAPPKTSTATPTTKTTAVKGPSKSEYTRTIDVELPPRLADKARDSKYGTFRLARILMRRTGKYMDVAQMFDVLGTYNDRVDGHEHEVVRPITVTAYIELVQVVRRHGGQFTTADYQMVTKLVNDRNEVSAYYGDLPIRPGSDIYKDNKSHQHFNSILQQMLQVMRVTLTPRTAPASNGA</sequence>
<accession>A0ACC3MSM3</accession>
<evidence type="ECO:0000313" key="2">
    <source>
        <dbReference type="Proteomes" id="UP001281147"/>
    </source>
</evidence>
<keyword evidence="2" id="KW-1185">Reference proteome</keyword>
<evidence type="ECO:0000313" key="1">
    <source>
        <dbReference type="EMBL" id="KAK3702973.1"/>
    </source>
</evidence>
<name>A0ACC3MSM3_9PEZI</name>
<gene>
    <name evidence="1" type="ORF">LTR37_014703</name>
</gene>
<dbReference type="Proteomes" id="UP001281147">
    <property type="component" value="Unassembled WGS sequence"/>
</dbReference>
<reference evidence="1" key="1">
    <citation type="submission" date="2023-07" db="EMBL/GenBank/DDBJ databases">
        <title>Black Yeasts Isolated from many extreme environments.</title>
        <authorList>
            <person name="Coleine C."/>
            <person name="Stajich J.E."/>
            <person name="Selbmann L."/>
        </authorList>
    </citation>
    <scope>NUCLEOTIDE SEQUENCE</scope>
    <source>
        <strain evidence="1">CCFEE 5714</strain>
    </source>
</reference>
<comment type="caution">
    <text evidence="1">The sequence shown here is derived from an EMBL/GenBank/DDBJ whole genome shotgun (WGS) entry which is preliminary data.</text>
</comment>
<proteinExistence type="predicted"/>
<organism evidence="1 2">
    <name type="scientific">Vermiconidia calcicola</name>
    <dbReference type="NCBI Taxonomy" id="1690605"/>
    <lineage>
        <taxon>Eukaryota</taxon>
        <taxon>Fungi</taxon>
        <taxon>Dikarya</taxon>
        <taxon>Ascomycota</taxon>
        <taxon>Pezizomycotina</taxon>
        <taxon>Dothideomycetes</taxon>
        <taxon>Dothideomycetidae</taxon>
        <taxon>Mycosphaerellales</taxon>
        <taxon>Extremaceae</taxon>
        <taxon>Vermiconidia</taxon>
    </lineage>
</organism>